<organism evidence="1 2">
    <name type="scientific">Tetradesmus obliquus</name>
    <name type="common">Green alga</name>
    <name type="synonym">Acutodesmus obliquus</name>
    <dbReference type="NCBI Taxonomy" id="3088"/>
    <lineage>
        <taxon>Eukaryota</taxon>
        <taxon>Viridiplantae</taxon>
        <taxon>Chlorophyta</taxon>
        <taxon>core chlorophytes</taxon>
        <taxon>Chlorophyceae</taxon>
        <taxon>CS clade</taxon>
        <taxon>Sphaeropleales</taxon>
        <taxon>Scenedesmaceae</taxon>
        <taxon>Tetradesmus</taxon>
    </lineage>
</organism>
<dbReference type="Proteomes" id="UP000256970">
    <property type="component" value="Unassembled WGS sequence"/>
</dbReference>
<reference evidence="1 2" key="1">
    <citation type="submission" date="2016-10" db="EMBL/GenBank/DDBJ databases">
        <authorList>
            <person name="Cai Z."/>
        </authorList>
    </citation>
    <scope>NUCLEOTIDE SEQUENCE [LARGE SCALE GENOMIC DNA]</scope>
</reference>
<evidence type="ECO:0000313" key="1">
    <source>
        <dbReference type="EMBL" id="SZX71093.1"/>
    </source>
</evidence>
<dbReference type="Gene3D" id="3.40.50.450">
    <property type="match status" value="1"/>
</dbReference>
<evidence type="ECO:0000313" key="2">
    <source>
        <dbReference type="Proteomes" id="UP000256970"/>
    </source>
</evidence>
<protein>
    <recommendedName>
        <fullName evidence="3">LSDAT prokaryote domain-containing protein</fullName>
    </recommendedName>
</protein>
<dbReference type="AlphaFoldDB" id="A0A383W1U2"/>
<dbReference type="Pfam" id="PF18306">
    <property type="entry name" value="LDcluster4"/>
    <property type="match status" value="1"/>
</dbReference>
<name>A0A383W1U2_TETOB</name>
<evidence type="ECO:0008006" key="3">
    <source>
        <dbReference type="Google" id="ProtNLM"/>
    </source>
</evidence>
<sequence>MSLQAAAAAAPPHRQIVAVVGDNCLVAAAMEPGMAGGDEQHKQQLAEQVGRAIVDGQVRQQQQQQQRRQHTAEQQMQYLLLPLMITASSVMDAAMKGARSSSRYSEGDTIAVLPGEDPAAASSHADIVICTGFGSYRNGVMGRADAVIAVGGGAGTLQEICTAWKARRPVVVMAGASGATSALAGKCIDGRGGPGRRAVLGAEMAEQAVQLLQL</sequence>
<gene>
    <name evidence="1" type="ORF">BQ4739_LOCUS11234</name>
</gene>
<keyword evidence="2" id="KW-1185">Reference proteome</keyword>
<proteinExistence type="predicted"/>
<dbReference type="EMBL" id="FNXT01001024">
    <property type="protein sequence ID" value="SZX71093.1"/>
    <property type="molecule type" value="Genomic_DNA"/>
</dbReference>
<accession>A0A383W1U2</accession>
<dbReference type="SUPFAM" id="SSF102405">
    <property type="entry name" value="MCP/YpsA-like"/>
    <property type="match status" value="1"/>
</dbReference>
<dbReference type="InterPro" id="IPR041164">
    <property type="entry name" value="LDcluster4"/>
</dbReference>